<keyword evidence="5" id="KW-0472">Membrane</keyword>
<dbReference type="InterPro" id="IPR013249">
    <property type="entry name" value="RNA_pol_sigma70_r4_t2"/>
</dbReference>
<keyword evidence="5" id="KW-0812">Transmembrane</keyword>
<dbReference type="Gene3D" id="1.10.10.10">
    <property type="entry name" value="Winged helix-like DNA-binding domain superfamily/Winged helix DNA-binding domain"/>
    <property type="match status" value="1"/>
</dbReference>
<dbReference type="GO" id="GO:0006352">
    <property type="term" value="P:DNA-templated transcription initiation"/>
    <property type="evidence" value="ECO:0007669"/>
    <property type="project" value="InterPro"/>
</dbReference>
<dbReference type="AlphaFoldDB" id="A0A948TA01"/>
<accession>A0A948TA01</accession>
<dbReference type="EMBL" id="JAHLFW010000021">
    <property type="protein sequence ID" value="MBU3837141.1"/>
    <property type="molecule type" value="Genomic_DNA"/>
</dbReference>
<dbReference type="PANTHER" id="PTHR43133:SF46">
    <property type="entry name" value="RNA POLYMERASE SIGMA-70 FACTOR ECF SUBFAMILY"/>
    <property type="match status" value="1"/>
</dbReference>
<dbReference type="Proteomes" id="UP000783796">
    <property type="component" value="Unassembled WGS sequence"/>
</dbReference>
<organism evidence="8 9">
    <name type="scientific">Candidatus Phocaeicola faecigallinarum</name>
    <dbReference type="NCBI Taxonomy" id="2838732"/>
    <lineage>
        <taxon>Bacteria</taxon>
        <taxon>Pseudomonadati</taxon>
        <taxon>Bacteroidota</taxon>
        <taxon>Bacteroidia</taxon>
        <taxon>Bacteroidales</taxon>
        <taxon>Bacteroidaceae</taxon>
        <taxon>Phocaeicola</taxon>
    </lineage>
</organism>
<dbReference type="InterPro" id="IPR013325">
    <property type="entry name" value="RNA_pol_sigma_r2"/>
</dbReference>
<dbReference type="InterPro" id="IPR039425">
    <property type="entry name" value="RNA_pol_sigma-70-like"/>
</dbReference>
<dbReference type="InterPro" id="IPR013324">
    <property type="entry name" value="RNA_pol_sigma_r3/r4-like"/>
</dbReference>
<dbReference type="SUPFAM" id="SSF88659">
    <property type="entry name" value="Sigma3 and sigma4 domains of RNA polymerase sigma factors"/>
    <property type="match status" value="1"/>
</dbReference>
<dbReference type="PANTHER" id="PTHR43133">
    <property type="entry name" value="RNA POLYMERASE ECF-TYPE SIGMA FACTO"/>
    <property type="match status" value="1"/>
</dbReference>
<keyword evidence="5" id="KW-1133">Transmembrane helix</keyword>
<dbReference type="SUPFAM" id="SSF88946">
    <property type="entry name" value="Sigma2 domain of RNA polymerase sigma factors"/>
    <property type="match status" value="1"/>
</dbReference>
<evidence type="ECO:0000259" key="6">
    <source>
        <dbReference type="Pfam" id="PF04542"/>
    </source>
</evidence>
<evidence type="ECO:0000256" key="2">
    <source>
        <dbReference type="ARBA" id="ARBA00023015"/>
    </source>
</evidence>
<evidence type="ECO:0000256" key="4">
    <source>
        <dbReference type="ARBA" id="ARBA00023163"/>
    </source>
</evidence>
<comment type="caution">
    <text evidence="8">The sequence shown here is derived from an EMBL/GenBank/DDBJ whole genome shotgun (WGS) entry which is preliminary data.</text>
</comment>
<gene>
    <name evidence="8" type="ORF">H9777_02205</name>
</gene>
<keyword evidence="2" id="KW-0805">Transcription regulation</keyword>
<evidence type="ECO:0000256" key="3">
    <source>
        <dbReference type="ARBA" id="ARBA00023082"/>
    </source>
</evidence>
<evidence type="ECO:0000256" key="5">
    <source>
        <dbReference type="SAM" id="Phobius"/>
    </source>
</evidence>
<dbReference type="Pfam" id="PF04542">
    <property type="entry name" value="Sigma70_r2"/>
    <property type="match status" value="1"/>
</dbReference>
<name>A0A948TA01_9BACT</name>
<dbReference type="GO" id="GO:0003677">
    <property type="term" value="F:DNA binding"/>
    <property type="evidence" value="ECO:0007669"/>
    <property type="project" value="InterPro"/>
</dbReference>
<evidence type="ECO:0000256" key="1">
    <source>
        <dbReference type="ARBA" id="ARBA00010641"/>
    </source>
</evidence>
<dbReference type="NCBIfam" id="TIGR02937">
    <property type="entry name" value="sigma70-ECF"/>
    <property type="match status" value="1"/>
</dbReference>
<sequence length="187" mass="21077">MNTDRKEIFKSRFNEHYPRLCSIAYEYVSDADDSEDIVQELFINIWDKGKDALPDKEFAAYITTAVKNACISFLRKKCSYTVSIEDAPSAGAHLPDEDTLDTDRKSPEELLSEALAVLPPKCKEIFLLSKLKGMKYREIAELLSLSEKTVENQMGKAIKLLREFAATCSFTIAVIITLIISIISNNI</sequence>
<comment type="similarity">
    <text evidence="1">Belongs to the sigma-70 factor family. ECF subfamily.</text>
</comment>
<dbReference type="InterPro" id="IPR007627">
    <property type="entry name" value="RNA_pol_sigma70_r2"/>
</dbReference>
<dbReference type="GO" id="GO:0016987">
    <property type="term" value="F:sigma factor activity"/>
    <property type="evidence" value="ECO:0007669"/>
    <property type="project" value="UniProtKB-KW"/>
</dbReference>
<feature type="domain" description="RNA polymerase sigma factor 70 region 4 type 2" evidence="7">
    <location>
        <begin position="109"/>
        <end position="161"/>
    </location>
</feature>
<dbReference type="InterPro" id="IPR014327">
    <property type="entry name" value="RNA_pol_sigma70_bacteroid"/>
</dbReference>
<dbReference type="CDD" id="cd06171">
    <property type="entry name" value="Sigma70_r4"/>
    <property type="match status" value="1"/>
</dbReference>
<evidence type="ECO:0000313" key="8">
    <source>
        <dbReference type="EMBL" id="MBU3837141.1"/>
    </source>
</evidence>
<dbReference type="InterPro" id="IPR014284">
    <property type="entry name" value="RNA_pol_sigma-70_dom"/>
</dbReference>
<dbReference type="NCBIfam" id="TIGR02985">
    <property type="entry name" value="Sig70_bacteroi1"/>
    <property type="match status" value="1"/>
</dbReference>
<feature type="domain" description="RNA polymerase sigma-70 region 2" evidence="6">
    <location>
        <begin position="13"/>
        <end position="77"/>
    </location>
</feature>
<keyword evidence="3" id="KW-0731">Sigma factor</keyword>
<evidence type="ECO:0000259" key="7">
    <source>
        <dbReference type="Pfam" id="PF08281"/>
    </source>
</evidence>
<evidence type="ECO:0000313" key="9">
    <source>
        <dbReference type="Proteomes" id="UP000783796"/>
    </source>
</evidence>
<protein>
    <submittedName>
        <fullName evidence="8">RNA polymerase sigma-70 factor</fullName>
    </submittedName>
</protein>
<reference evidence="8" key="2">
    <citation type="submission" date="2021-04" db="EMBL/GenBank/DDBJ databases">
        <authorList>
            <person name="Gilroy R."/>
        </authorList>
    </citation>
    <scope>NUCLEOTIDE SEQUENCE</scope>
    <source>
        <strain evidence="8">G4-2901</strain>
    </source>
</reference>
<dbReference type="InterPro" id="IPR036388">
    <property type="entry name" value="WH-like_DNA-bd_sf"/>
</dbReference>
<dbReference type="Gene3D" id="1.10.1740.10">
    <property type="match status" value="1"/>
</dbReference>
<keyword evidence="4" id="KW-0804">Transcription</keyword>
<reference evidence="8" key="1">
    <citation type="journal article" date="2021" name="PeerJ">
        <title>Extensive microbial diversity within the chicken gut microbiome revealed by metagenomics and culture.</title>
        <authorList>
            <person name="Gilroy R."/>
            <person name="Ravi A."/>
            <person name="Getino M."/>
            <person name="Pursley I."/>
            <person name="Horton D.L."/>
            <person name="Alikhan N.F."/>
            <person name="Baker D."/>
            <person name="Gharbi K."/>
            <person name="Hall N."/>
            <person name="Watson M."/>
            <person name="Adriaenssens E.M."/>
            <person name="Foster-Nyarko E."/>
            <person name="Jarju S."/>
            <person name="Secka A."/>
            <person name="Antonio M."/>
            <person name="Oren A."/>
            <person name="Chaudhuri R.R."/>
            <person name="La Ragione R."/>
            <person name="Hildebrand F."/>
            <person name="Pallen M.J."/>
        </authorList>
    </citation>
    <scope>NUCLEOTIDE SEQUENCE</scope>
    <source>
        <strain evidence="8">G4-2901</strain>
    </source>
</reference>
<dbReference type="Pfam" id="PF08281">
    <property type="entry name" value="Sigma70_r4_2"/>
    <property type="match status" value="1"/>
</dbReference>
<proteinExistence type="inferred from homology"/>
<feature type="transmembrane region" description="Helical" evidence="5">
    <location>
        <begin position="164"/>
        <end position="184"/>
    </location>
</feature>